<dbReference type="Pfam" id="PF17917">
    <property type="entry name" value="RT_RNaseH"/>
    <property type="match status" value="1"/>
</dbReference>
<dbReference type="InterPro" id="IPR050951">
    <property type="entry name" value="Retrovirus_Pol_polyprotein"/>
</dbReference>
<accession>A0A388KIQ9</accession>
<dbReference type="GO" id="GO:0004519">
    <property type="term" value="F:endonuclease activity"/>
    <property type="evidence" value="ECO:0007669"/>
    <property type="project" value="UniProtKB-KW"/>
</dbReference>
<dbReference type="InterPro" id="IPR041373">
    <property type="entry name" value="RT_RNaseH"/>
</dbReference>
<dbReference type="PROSITE" id="PS50878">
    <property type="entry name" value="RT_POL"/>
    <property type="match status" value="1"/>
</dbReference>
<dbReference type="SUPFAM" id="SSF56672">
    <property type="entry name" value="DNA/RNA polymerases"/>
    <property type="match status" value="1"/>
</dbReference>
<dbReference type="Pfam" id="PF00078">
    <property type="entry name" value="RVT_1"/>
    <property type="match status" value="1"/>
</dbReference>
<dbReference type="Gene3D" id="3.30.70.270">
    <property type="match status" value="2"/>
</dbReference>
<feature type="domain" description="Reverse transcriptase" evidence="8">
    <location>
        <begin position="84"/>
        <end position="273"/>
    </location>
</feature>
<comment type="caution">
    <text evidence="9">The sequence shown here is derived from an EMBL/GenBank/DDBJ whole genome shotgun (WGS) entry which is preliminary data.</text>
</comment>
<dbReference type="PANTHER" id="PTHR37984">
    <property type="entry name" value="PROTEIN CBG26694"/>
    <property type="match status" value="1"/>
</dbReference>
<evidence type="ECO:0000256" key="4">
    <source>
        <dbReference type="ARBA" id="ARBA00022759"/>
    </source>
</evidence>
<dbReference type="PANTHER" id="PTHR37984:SF5">
    <property type="entry name" value="PROTEIN NYNRIN-LIKE"/>
    <property type="match status" value="1"/>
</dbReference>
<dbReference type="FunFam" id="3.30.70.270:FF:000020">
    <property type="entry name" value="Transposon Tf2-6 polyprotein-like Protein"/>
    <property type="match status" value="1"/>
</dbReference>
<name>A0A388KIQ9_CHABU</name>
<keyword evidence="10" id="KW-1185">Reference proteome</keyword>
<evidence type="ECO:0000256" key="6">
    <source>
        <dbReference type="ARBA" id="ARBA00022918"/>
    </source>
</evidence>
<dbReference type="OrthoDB" id="112267at2759"/>
<feature type="compositionally biased region" description="Basic and acidic residues" evidence="7">
    <location>
        <begin position="718"/>
        <end position="733"/>
    </location>
</feature>
<dbReference type="CDD" id="cd09274">
    <property type="entry name" value="RNase_HI_RT_Ty3"/>
    <property type="match status" value="1"/>
</dbReference>
<reference evidence="9 10" key="1">
    <citation type="journal article" date="2018" name="Cell">
        <title>The Chara Genome: Secondary Complexity and Implications for Plant Terrestrialization.</title>
        <authorList>
            <person name="Nishiyama T."/>
            <person name="Sakayama H."/>
            <person name="Vries J.D."/>
            <person name="Buschmann H."/>
            <person name="Saint-Marcoux D."/>
            <person name="Ullrich K.K."/>
            <person name="Haas F.B."/>
            <person name="Vanderstraeten L."/>
            <person name="Becker D."/>
            <person name="Lang D."/>
            <person name="Vosolsobe S."/>
            <person name="Rombauts S."/>
            <person name="Wilhelmsson P.K.I."/>
            <person name="Janitza P."/>
            <person name="Kern R."/>
            <person name="Heyl A."/>
            <person name="Rumpler F."/>
            <person name="Villalobos L.I.A.C."/>
            <person name="Clay J.M."/>
            <person name="Skokan R."/>
            <person name="Toyoda A."/>
            <person name="Suzuki Y."/>
            <person name="Kagoshima H."/>
            <person name="Schijlen E."/>
            <person name="Tajeshwar N."/>
            <person name="Catarino B."/>
            <person name="Hetherington A.J."/>
            <person name="Saltykova A."/>
            <person name="Bonnot C."/>
            <person name="Breuninger H."/>
            <person name="Symeonidi A."/>
            <person name="Radhakrishnan G.V."/>
            <person name="Van Nieuwerburgh F."/>
            <person name="Deforce D."/>
            <person name="Chang C."/>
            <person name="Karol K.G."/>
            <person name="Hedrich R."/>
            <person name="Ulvskov P."/>
            <person name="Glockner G."/>
            <person name="Delwiche C.F."/>
            <person name="Petrasek J."/>
            <person name="Van de Peer Y."/>
            <person name="Friml J."/>
            <person name="Beilby M."/>
            <person name="Dolan L."/>
            <person name="Kohara Y."/>
            <person name="Sugano S."/>
            <person name="Fujiyama A."/>
            <person name="Delaux P.-M."/>
            <person name="Quint M."/>
            <person name="TheiBen G."/>
            <person name="Hagemann M."/>
            <person name="Harholt J."/>
            <person name="Dunand C."/>
            <person name="Zachgo S."/>
            <person name="Langdale J."/>
            <person name="Maumus F."/>
            <person name="Straeten D.V.D."/>
            <person name="Gould S.B."/>
            <person name="Rensing S.A."/>
        </authorList>
    </citation>
    <scope>NUCLEOTIDE SEQUENCE [LARGE SCALE GENOMIC DNA]</scope>
    <source>
        <strain evidence="9 10">S276</strain>
    </source>
</reference>
<keyword evidence="4" id="KW-0255">Endonuclease</keyword>
<dbReference type="GO" id="GO:0016787">
    <property type="term" value="F:hydrolase activity"/>
    <property type="evidence" value="ECO:0007669"/>
    <property type="project" value="UniProtKB-KW"/>
</dbReference>
<evidence type="ECO:0000313" key="9">
    <source>
        <dbReference type="EMBL" id="GBG69940.1"/>
    </source>
</evidence>
<sequence length="733" mass="83769">MPLEIPDRPTVTLPDNVPLEFRQSLINVLNGYVEVLSVLDNDIGLSNVIEHAILTGDHPPISCVPYRYSPAQRTAVFQRIKEFAVNGWIEPAIGPWLFPEVIVPKKVRGIRICIDYQKMNDITIKDVYPLPRIDELLDAIGSARFFSKFDVRHEFHHLLVREEDRLRMAFMLSEGTWQWVRCPMGICNAPATFQRAMNMVFQNFVRKTRLAQSIINYSVIVYMHDILVYSSSYEGHVQHIEWTLHALRDAGFKVALENCQFFLTTISFLGHVVTDQGLRPEPQMVAAMRDALVPTTITQVCTFLGLASYYRRFIKGFPAIAGPLTNLLKKDKPLIWRPECDQAFSKLKEALISAPVLIRPDPAKPFVLITDWQLEAISGFSAILAQSVPACKRNYAASTGECYAALWGISHFRAYLYGRKFTLVTDHEPLLALKKSKDYSGMIGRWATVLQSMDFDIRHRKYERDGNADGLTRLHRPEEILKSEEVIPWNEPKDENGLRHWRVWRETFVDLFVCLARVEVTWTRTDEHPACLEYLELLIIQAWRTDVEGDLLGFLFGSVPPGHRQQIVQELVVPLAQLVDNLSRDIVSQSDESPAPHVLTRTLAPYLQWSARLEKQGSESTLPLRQEYLKPSGVIDLAFYPKQDTSEEPVEEEEEEVTEEEGSVEEETSEEGSYSEHKKGEQSEEEEEEEDEEVEAGSEWETLPEEAARTGTEAEDPEAARKREEIAARKSQL</sequence>
<dbReference type="InterPro" id="IPR043502">
    <property type="entry name" value="DNA/RNA_pol_sf"/>
</dbReference>
<evidence type="ECO:0000256" key="3">
    <source>
        <dbReference type="ARBA" id="ARBA00022722"/>
    </source>
</evidence>
<keyword evidence="3" id="KW-0540">Nuclease</keyword>
<dbReference type="EMBL" id="BFEA01000122">
    <property type="protein sequence ID" value="GBG69940.1"/>
    <property type="molecule type" value="Genomic_DNA"/>
</dbReference>
<keyword evidence="5" id="KW-0378">Hydrolase</keyword>
<dbReference type="Proteomes" id="UP000265515">
    <property type="component" value="Unassembled WGS sequence"/>
</dbReference>
<evidence type="ECO:0000256" key="2">
    <source>
        <dbReference type="ARBA" id="ARBA00022695"/>
    </source>
</evidence>
<dbReference type="InterPro" id="IPR000477">
    <property type="entry name" value="RT_dom"/>
</dbReference>
<dbReference type="Gene3D" id="3.10.10.10">
    <property type="entry name" value="HIV Type 1 Reverse Transcriptase, subunit A, domain 1"/>
    <property type="match status" value="1"/>
</dbReference>
<feature type="compositionally biased region" description="Acidic residues" evidence="7">
    <location>
        <begin position="683"/>
        <end position="704"/>
    </location>
</feature>
<evidence type="ECO:0000256" key="7">
    <source>
        <dbReference type="SAM" id="MobiDB-lite"/>
    </source>
</evidence>
<evidence type="ECO:0000313" key="10">
    <source>
        <dbReference type="Proteomes" id="UP000265515"/>
    </source>
</evidence>
<evidence type="ECO:0000256" key="5">
    <source>
        <dbReference type="ARBA" id="ARBA00022801"/>
    </source>
</evidence>
<dbReference type="AlphaFoldDB" id="A0A388KIQ9"/>
<dbReference type="CDD" id="cd01647">
    <property type="entry name" value="RT_LTR"/>
    <property type="match status" value="1"/>
</dbReference>
<evidence type="ECO:0000259" key="8">
    <source>
        <dbReference type="PROSITE" id="PS50878"/>
    </source>
</evidence>
<keyword evidence="6" id="KW-0695">RNA-directed DNA polymerase</keyword>
<dbReference type="InterPro" id="IPR043128">
    <property type="entry name" value="Rev_trsase/Diguanyl_cyclase"/>
</dbReference>
<evidence type="ECO:0000256" key="1">
    <source>
        <dbReference type="ARBA" id="ARBA00022679"/>
    </source>
</evidence>
<gene>
    <name evidence="9" type="ORF">CBR_g4766</name>
</gene>
<dbReference type="GO" id="GO:0003964">
    <property type="term" value="F:RNA-directed DNA polymerase activity"/>
    <property type="evidence" value="ECO:0007669"/>
    <property type="project" value="UniProtKB-KW"/>
</dbReference>
<dbReference type="Gramene" id="GBG69940">
    <property type="protein sequence ID" value="GBG69940"/>
    <property type="gene ID" value="CBR_g4766"/>
</dbReference>
<proteinExistence type="predicted"/>
<protein>
    <recommendedName>
        <fullName evidence="8">Reverse transcriptase domain-containing protein</fullName>
    </recommendedName>
</protein>
<feature type="region of interest" description="Disordered" evidence="7">
    <location>
        <begin position="639"/>
        <end position="733"/>
    </location>
</feature>
<feature type="compositionally biased region" description="Acidic residues" evidence="7">
    <location>
        <begin position="646"/>
        <end position="670"/>
    </location>
</feature>
<organism evidence="9 10">
    <name type="scientific">Chara braunii</name>
    <name type="common">Braun's stonewort</name>
    <dbReference type="NCBI Taxonomy" id="69332"/>
    <lineage>
        <taxon>Eukaryota</taxon>
        <taxon>Viridiplantae</taxon>
        <taxon>Streptophyta</taxon>
        <taxon>Charophyceae</taxon>
        <taxon>Charales</taxon>
        <taxon>Characeae</taxon>
        <taxon>Chara</taxon>
    </lineage>
</organism>
<keyword evidence="2" id="KW-0548">Nucleotidyltransferase</keyword>
<keyword evidence="1" id="KW-0808">Transferase</keyword>